<keyword evidence="3" id="KW-0804">Transcription</keyword>
<keyword evidence="2" id="KW-0805">Transcription regulation</keyword>
<accession>A0A8X8YYD3</accession>
<evidence type="ECO:0000256" key="3">
    <source>
        <dbReference type="ARBA" id="ARBA00023163"/>
    </source>
</evidence>
<name>A0A8X8YYD3_SALSN</name>
<evidence type="ECO:0000256" key="1">
    <source>
        <dbReference type="ARBA" id="ARBA00004123"/>
    </source>
</evidence>
<proteinExistence type="predicted"/>
<dbReference type="InterPro" id="IPR036638">
    <property type="entry name" value="HLH_DNA-bd_sf"/>
</dbReference>
<dbReference type="EMBL" id="PNBA02000022">
    <property type="protein sequence ID" value="KAG6385271.1"/>
    <property type="molecule type" value="Genomic_DNA"/>
</dbReference>
<protein>
    <recommendedName>
        <fullName evidence="5">BHLH domain-containing protein</fullName>
    </recommendedName>
</protein>
<dbReference type="GO" id="GO:0046983">
    <property type="term" value="F:protein dimerization activity"/>
    <property type="evidence" value="ECO:0007669"/>
    <property type="project" value="InterPro"/>
</dbReference>
<reference evidence="6" key="1">
    <citation type="submission" date="2018-01" db="EMBL/GenBank/DDBJ databases">
        <authorList>
            <person name="Mao J.F."/>
        </authorList>
    </citation>
    <scope>NUCLEOTIDE SEQUENCE</scope>
    <source>
        <strain evidence="6">Huo1</strain>
        <tissue evidence="6">Leaf</tissue>
    </source>
</reference>
<evidence type="ECO:0000313" key="7">
    <source>
        <dbReference type="Proteomes" id="UP000298416"/>
    </source>
</evidence>
<dbReference type="AlphaFoldDB" id="A0A8X8YYD3"/>
<dbReference type="Pfam" id="PF23173">
    <property type="entry name" value="bHLH_SAC51"/>
    <property type="match status" value="1"/>
</dbReference>
<dbReference type="Proteomes" id="UP000298416">
    <property type="component" value="Unassembled WGS sequence"/>
</dbReference>
<organism evidence="6">
    <name type="scientific">Salvia splendens</name>
    <name type="common">Scarlet sage</name>
    <dbReference type="NCBI Taxonomy" id="180675"/>
    <lineage>
        <taxon>Eukaryota</taxon>
        <taxon>Viridiplantae</taxon>
        <taxon>Streptophyta</taxon>
        <taxon>Embryophyta</taxon>
        <taxon>Tracheophyta</taxon>
        <taxon>Spermatophyta</taxon>
        <taxon>Magnoliopsida</taxon>
        <taxon>eudicotyledons</taxon>
        <taxon>Gunneridae</taxon>
        <taxon>Pentapetalae</taxon>
        <taxon>asterids</taxon>
        <taxon>lamiids</taxon>
        <taxon>Lamiales</taxon>
        <taxon>Lamiaceae</taxon>
        <taxon>Nepetoideae</taxon>
        <taxon>Mentheae</taxon>
        <taxon>Salviinae</taxon>
        <taxon>Salvia</taxon>
        <taxon>Salvia subgen. Calosphace</taxon>
        <taxon>core Calosphace</taxon>
    </lineage>
</organism>
<dbReference type="InterPro" id="IPR037546">
    <property type="entry name" value="SAC51-like"/>
</dbReference>
<evidence type="ECO:0000313" key="6">
    <source>
        <dbReference type="EMBL" id="KAG6385271.1"/>
    </source>
</evidence>
<dbReference type="GO" id="GO:0005634">
    <property type="term" value="C:nucleus"/>
    <property type="evidence" value="ECO:0007669"/>
    <property type="project" value="UniProtKB-SubCell"/>
</dbReference>
<dbReference type="PANTHER" id="PTHR36066">
    <property type="entry name" value="TRANSCRIPTION FACTOR BHLH145"/>
    <property type="match status" value="1"/>
</dbReference>
<dbReference type="SUPFAM" id="SSF47459">
    <property type="entry name" value="HLH, helix-loop-helix DNA-binding domain"/>
    <property type="match status" value="1"/>
</dbReference>
<dbReference type="PROSITE" id="PS50888">
    <property type="entry name" value="BHLH"/>
    <property type="match status" value="1"/>
</dbReference>
<evidence type="ECO:0000259" key="5">
    <source>
        <dbReference type="PROSITE" id="PS50888"/>
    </source>
</evidence>
<feature type="domain" description="BHLH" evidence="5">
    <location>
        <begin position="244"/>
        <end position="293"/>
    </location>
</feature>
<reference evidence="6" key="2">
    <citation type="submission" date="2020-08" db="EMBL/GenBank/DDBJ databases">
        <title>Plant Genome Project.</title>
        <authorList>
            <person name="Zhang R.-G."/>
        </authorList>
    </citation>
    <scope>NUCLEOTIDE SEQUENCE</scope>
    <source>
        <strain evidence="6">Huo1</strain>
        <tissue evidence="6">Leaf</tissue>
    </source>
</reference>
<comment type="caution">
    <text evidence="6">The sequence shown here is derived from an EMBL/GenBank/DDBJ whole genome shotgun (WGS) entry which is preliminary data.</text>
</comment>
<dbReference type="InterPro" id="IPR011598">
    <property type="entry name" value="bHLH_dom"/>
</dbReference>
<evidence type="ECO:0000256" key="4">
    <source>
        <dbReference type="ARBA" id="ARBA00023242"/>
    </source>
</evidence>
<comment type="subcellular location">
    <subcellularLocation>
        <location evidence="1">Nucleus</location>
    </subcellularLocation>
</comment>
<dbReference type="SMART" id="SM00353">
    <property type="entry name" value="HLH"/>
    <property type="match status" value="1"/>
</dbReference>
<keyword evidence="7" id="KW-1185">Reference proteome</keyword>
<dbReference type="PANTHER" id="PTHR36066:SF11">
    <property type="entry name" value="TRANSCRIPTION FACTOR BHLH144"/>
    <property type="match status" value="1"/>
</dbReference>
<sequence>MRIVVSRKKNQKAKQLGHINMSIGSIAFYQLMQVRQPFLGNLFLFPKFCPKLNRYHNKPLRICFSDKLSRLAFMHSNQPNFPANLMPPLGDQVGYCTQNAHMASLFDGLVAPGNIKPRMPIGDIDIHPTDACPRNFIIFDQTKNRSQIMLHPEISSKMFYPGFGAHTTLFQETVGVKSLNDEGEATTSQLKEDSDDIDALLGTEYVEESGDEVSTGRTNGIYECSSPDSCSNYESMSKRSRSLFKKSNESRSNDKKRQKVRKMVKALKGIVPGANRMSSVAVLDEAVRYLKSLRVEVKKLGVGSSNE</sequence>
<keyword evidence="4" id="KW-0539">Nucleus</keyword>
<gene>
    <name evidence="6" type="ORF">SASPL_154102</name>
</gene>
<evidence type="ECO:0000256" key="2">
    <source>
        <dbReference type="ARBA" id="ARBA00023015"/>
    </source>
</evidence>